<dbReference type="KEGG" id="smaz:LH19_21010"/>
<sequence length="152" mass="16790">MRLVPSDRSHIPFLAQNMRAADVVESAADGWLPAEALGRALNSSLWALTAMVDDEPHAMLGVASINMLAGKGSPWMLGTERIYDHARIMLRKAPAILGEMHRTFPVLENRVSVDNARARRFLRRIGFEFHGEPIMVGGIAFVHFRKGASDSV</sequence>
<gene>
    <name evidence="1" type="ORF">ATM17_21590</name>
</gene>
<dbReference type="Proteomes" id="UP000076088">
    <property type="component" value="Chromosome"/>
</dbReference>
<dbReference type="SUPFAM" id="SSF55729">
    <property type="entry name" value="Acyl-CoA N-acyltransferases (Nat)"/>
    <property type="match status" value="1"/>
</dbReference>
<dbReference type="AlphaFoldDB" id="A0AAC9AX78"/>
<dbReference type="EMBL" id="CP013344">
    <property type="protein sequence ID" value="AMU91612.1"/>
    <property type="molecule type" value="Genomic_DNA"/>
</dbReference>
<organism evidence="1 2">
    <name type="scientific">Sphingopyxis macrogoltabida</name>
    <name type="common">Sphingomonas macrogoltabidus</name>
    <dbReference type="NCBI Taxonomy" id="33050"/>
    <lineage>
        <taxon>Bacteria</taxon>
        <taxon>Pseudomonadati</taxon>
        <taxon>Pseudomonadota</taxon>
        <taxon>Alphaproteobacteria</taxon>
        <taxon>Sphingomonadales</taxon>
        <taxon>Sphingomonadaceae</taxon>
        <taxon>Sphingopyxis</taxon>
    </lineage>
</organism>
<evidence type="ECO:0000313" key="2">
    <source>
        <dbReference type="Proteomes" id="UP000076088"/>
    </source>
</evidence>
<reference evidence="2" key="1">
    <citation type="submission" date="2015-11" db="EMBL/GenBank/DDBJ databases">
        <title>Complete genome sequence of a polyethylene-glycol degrader Sphingopyxis macrogoltabida 203N (NBRC 111659).</title>
        <authorList>
            <person name="Yoshiyuki O."/>
            <person name="Shouta N."/>
            <person name="Nagata Y."/>
            <person name="Numata M."/>
            <person name="Tsuchikane K."/>
            <person name="Hosoyama A."/>
            <person name="Yamazoe A."/>
            <person name="Tsuda M."/>
            <person name="Fujita N."/>
            <person name="Kawai F."/>
        </authorList>
    </citation>
    <scope>NUCLEOTIDE SEQUENCE [LARGE SCALE GENOMIC DNA]</scope>
    <source>
        <strain evidence="2">203N</strain>
    </source>
</reference>
<proteinExistence type="predicted"/>
<reference evidence="1 2" key="2">
    <citation type="journal article" date="2016" name="Genome Announc.">
        <title>Complete Genome Sequence of Sphingopyxis macrogoltabida Strain 203N (NBRC 111659), a Polyethylene Glycol Degrader.</title>
        <authorList>
            <person name="Ohtsubo Y."/>
            <person name="Nonoyama S."/>
            <person name="Nagata Y."/>
            <person name="Numata M."/>
            <person name="Tsuchikane K."/>
            <person name="Hosoyama A."/>
            <person name="Yamazoe A."/>
            <person name="Tsuda M."/>
            <person name="Fujita N."/>
            <person name="Kawai F."/>
        </authorList>
    </citation>
    <scope>NUCLEOTIDE SEQUENCE [LARGE SCALE GENOMIC DNA]</scope>
    <source>
        <strain evidence="1 2">203N</strain>
    </source>
</reference>
<dbReference type="InterPro" id="IPR016181">
    <property type="entry name" value="Acyl_CoA_acyltransferase"/>
</dbReference>
<accession>A0AAC9AX78</accession>
<keyword evidence="2" id="KW-1185">Reference proteome</keyword>
<dbReference type="RefSeq" id="WP_054731626.1">
    <property type="nucleotide sequence ID" value="NZ_CP009429.1"/>
</dbReference>
<evidence type="ECO:0000313" key="1">
    <source>
        <dbReference type="EMBL" id="AMU91612.1"/>
    </source>
</evidence>
<protein>
    <submittedName>
        <fullName evidence="1">Uncharacterized protein</fullName>
    </submittedName>
</protein>
<name>A0AAC9AX78_SPHMC</name>